<reference evidence="2" key="1">
    <citation type="submission" date="2014-11" db="EMBL/GenBank/DDBJ databases">
        <authorList>
            <person name="Amaro Gonzalez C."/>
        </authorList>
    </citation>
    <scope>NUCLEOTIDE SEQUENCE</scope>
</reference>
<proteinExistence type="predicted"/>
<evidence type="ECO:0000256" key="1">
    <source>
        <dbReference type="SAM" id="MobiDB-lite"/>
    </source>
</evidence>
<dbReference type="EMBL" id="GBXM01037251">
    <property type="protein sequence ID" value="JAH71326.1"/>
    <property type="molecule type" value="Transcribed_RNA"/>
</dbReference>
<dbReference type="AlphaFoldDB" id="A0A0E9V014"/>
<feature type="compositionally biased region" description="Polar residues" evidence="1">
    <location>
        <begin position="19"/>
        <end position="28"/>
    </location>
</feature>
<sequence length="28" mass="3267">MYRLRTLLETTATGKEFNNRPQGTSPRQ</sequence>
<evidence type="ECO:0000313" key="2">
    <source>
        <dbReference type="EMBL" id="JAH71326.1"/>
    </source>
</evidence>
<name>A0A0E9V014_ANGAN</name>
<protein>
    <submittedName>
        <fullName evidence="2">Uncharacterized protein</fullName>
    </submittedName>
</protein>
<reference evidence="2" key="2">
    <citation type="journal article" date="2015" name="Fish Shellfish Immunol.">
        <title>Early steps in the European eel (Anguilla anguilla)-Vibrio vulnificus interaction in the gills: Role of the RtxA13 toxin.</title>
        <authorList>
            <person name="Callol A."/>
            <person name="Pajuelo D."/>
            <person name="Ebbesson L."/>
            <person name="Teles M."/>
            <person name="MacKenzie S."/>
            <person name="Amaro C."/>
        </authorList>
    </citation>
    <scope>NUCLEOTIDE SEQUENCE</scope>
</reference>
<accession>A0A0E9V014</accession>
<feature type="region of interest" description="Disordered" evidence="1">
    <location>
        <begin position="1"/>
        <end position="28"/>
    </location>
</feature>
<organism evidence="2">
    <name type="scientific">Anguilla anguilla</name>
    <name type="common">European freshwater eel</name>
    <name type="synonym">Muraena anguilla</name>
    <dbReference type="NCBI Taxonomy" id="7936"/>
    <lineage>
        <taxon>Eukaryota</taxon>
        <taxon>Metazoa</taxon>
        <taxon>Chordata</taxon>
        <taxon>Craniata</taxon>
        <taxon>Vertebrata</taxon>
        <taxon>Euteleostomi</taxon>
        <taxon>Actinopterygii</taxon>
        <taxon>Neopterygii</taxon>
        <taxon>Teleostei</taxon>
        <taxon>Anguilliformes</taxon>
        <taxon>Anguillidae</taxon>
        <taxon>Anguilla</taxon>
    </lineage>
</organism>